<dbReference type="Proteomes" id="UP000016986">
    <property type="component" value="Unassembled WGS sequence"/>
</dbReference>
<evidence type="ECO:0000313" key="3">
    <source>
        <dbReference type="Proteomes" id="UP000016986"/>
    </source>
</evidence>
<proteinExistence type="predicted"/>
<accession>U2YCQ0</accession>
<feature type="compositionally biased region" description="Basic and acidic residues" evidence="1">
    <location>
        <begin position="34"/>
        <end position="58"/>
    </location>
</feature>
<keyword evidence="3" id="KW-1185">Reference proteome</keyword>
<gene>
    <name evidence="2" type="ORF">MBEHAL_0141</name>
</gene>
<protein>
    <submittedName>
        <fullName evidence="2">Uncharacterized protein</fullName>
    </submittedName>
</protein>
<evidence type="ECO:0000256" key="1">
    <source>
        <dbReference type="SAM" id="MobiDB-lite"/>
    </source>
</evidence>
<dbReference type="AlphaFoldDB" id="U2YCQ0"/>
<feature type="region of interest" description="Disordered" evidence="1">
    <location>
        <begin position="33"/>
        <end position="74"/>
    </location>
</feature>
<name>U2YCQ0_9EURY</name>
<evidence type="ECO:0000313" key="2">
    <source>
        <dbReference type="EMBL" id="GAD51381.1"/>
    </source>
</evidence>
<organism evidence="2 3">
    <name type="scientific">Halarchaeum acidiphilum MH1-52-1</name>
    <dbReference type="NCBI Taxonomy" id="1261545"/>
    <lineage>
        <taxon>Archaea</taxon>
        <taxon>Methanobacteriati</taxon>
        <taxon>Methanobacteriota</taxon>
        <taxon>Stenosarchaea group</taxon>
        <taxon>Halobacteria</taxon>
        <taxon>Halobacteriales</taxon>
        <taxon>Halobacteriaceae</taxon>
    </lineage>
</organism>
<dbReference type="EMBL" id="BATA01000002">
    <property type="protein sequence ID" value="GAD51381.1"/>
    <property type="molecule type" value="Genomic_DNA"/>
</dbReference>
<sequence length="74" mass="8433">MRDERDRRRHRGVTTGAFITPTTGAATRITIPARRIEHANQRLTSRRTERLEGIDPRDARKRRKGSGPTPSLVT</sequence>
<reference evidence="2 3" key="1">
    <citation type="submission" date="2013-09" db="EMBL/GenBank/DDBJ databases">
        <title>Whole genome sequencing of Halarchaeum acidiphilum strain MH1-52-1.</title>
        <authorList>
            <person name="Shimane Y."/>
            <person name="Minegishi H."/>
            <person name="Nishi S."/>
            <person name="Echigo A."/>
            <person name="Shuto A."/>
            <person name="Konishi M."/>
            <person name="Ito T."/>
            <person name="Ohkuma M."/>
            <person name="Ohta Y."/>
            <person name="Nagano Y."/>
            <person name="Tsubouchi T."/>
            <person name="Mori K."/>
            <person name="Usui K."/>
            <person name="Kamekura M."/>
            <person name="Usami R."/>
            <person name="Takaki Y."/>
            <person name="Hatada Y."/>
        </authorList>
    </citation>
    <scope>NUCLEOTIDE SEQUENCE [LARGE SCALE GENOMIC DNA]</scope>
    <source>
        <strain evidence="2 3">JCM 16109</strain>
    </source>
</reference>
<comment type="caution">
    <text evidence="2">The sequence shown here is derived from an EMBL/GenBank/DDBJ whole genome shotgun (WGS) entry which is preliminary data.</text>
</comment>